<evidence type="ECO:0000313" key="17">
    <source>
        <dbReference type="Proteomes" id="UP001300502"/>
    </source>
</evidence>
<accession>A0AAV9I8C5</accession>
<organism evidence="16 17">
    <name type="scientific">Galdieria yellowstonensis</name>
    <dbReference type="NCBI Taxonomy" id="3028027"/>
    <lineage>
        <taxon>Eukaryota</taxon>
        <taxon>Rhodophyta</taxon>
        <taxon>Bangiophyceae</taxon>
        <taxon>Galdieriales</taxon>
        <taxon>Galdieriaceae</taxon>
        <taxon>Galdieria</taxon>
    </lineage>
</organism>
<dbReference type="GO" id="GO:0005737">
    <property type="term" value="C:cytoplasm"/>
    <property type="evidence" value="ECO:0007669"/>
    <property type="project" value="UniProtKB-SubCell"/>
</dbReference>
<keyword evidence="5 13" id="KW-0963">Cytoplasm</keyword>
<feature type="domain" description="YrdC-like" evidence="15">
    <location>
        <begin position="12"/>
        <end position="202"/>
    </location>
</feature>
<feature type="binding site" evidence="14">
    <location>
        <position position="198"/>
    </location>
    <ligand>
        <name>ATP</name>
        <dbReference type="ChEBI" id="CHEBI:30616"/>
    </ligand>
</feature>
<evidence type="ECO:0000256" key="7">
    <source>
        <dbReference type="ARBA" id="ARBA00022694"/>
    </source>
</evidence>
<evidence type="ECO:0000256" key="5">
    <source>
        <dbReference type="ARBA" id="ARBA00022490"/>
    </source>
</evidence>
<feature type="binding site" evidence="14">
    <location>
        <position position="242"/>
    </location>
    <ligand>
        <name>ATP</name>
        <dbReference type="ChEBI" id="CHEBI:30616"/>
    </ligand>
</feature>
<evidence type="ECO:0000256" key="11">
    <source>
        <dbReference type="ARBA" id="ARBA00029774"/>
    </source>
</evidence>
<sequence length="363" mass="39240">MTTTRIWEGDKEWDIYEAAKALQQGKLVAFPTETVYGLGANAYHEEAVLKVFQAKKRPQDNPLIVHIASEKDLDDLVEKPLPPFVQLLIEKFWPGPLTLVLKIKKCTSLVSAVTGGQNTVAVRMPSHPIALALLSAAKIPVAAPSANLSGRPSPTNCLHVLSDLQGRIDGIVDGGETCGIGLESTVLDCSSEQLSILRPGAVTAEQIEAVIHMPVSVFSSSATRNRNDVQVPRAPGMKYRHYAPKAPLDLVKGDVEQLSKKVGEWKQQGKKVGLLAVREFGAQITSADVFIACGENNCLSSYARELYRALRAFDDSPTTVDVIVVQAVEETGIGIAIMNRLSKAASSGFYMATNDSNEHSLHD</sequence>
<evidence type="ECO:0000259" key="15">
    <source>
        <dbReference type="PROSITE" id="PS51163"/>
    </source>
</evidence>
<evidence type="ECO:0000256" key="4">
    <source>
        <dbReference type="ARBA" id="ARBA00015492"/>
    </source>
</evidence>
<dbReference type="Proteomes" id="UP001300502">
    <property type="component" value="Unassembled WGS sequence"/>
</dbReference>
<evidence type="ECO:0000256" key="14">
    <source>
        <dbReference type="PIRSR" id="PIRSR004930-1"/>
    </source>
</evidence>
<feature type="binding site" evidence="14">
    <location>
        <position position="119"/>
    </location>
    <ligand>
        <name>ATP</name>
        <dbReference type="ChEBI" id="CHEBI:30616"/>
    </ligand>
</feature>
<dbReference type="EC" id="2.7.7.87" evidence="3 13"/>
<dbReference type="SUPFAM" id="SSF55821">
    <property type="entry name" value="YrdC/RibB"/>
    <property type="match status" value="1"/>
</dbReference>
<comment type="subcellular location">
    <subcellularLocation>
        <location evidence="1 13">Cytoplasm</location>
    </subcellularLocation>
</comment>
<evidence type="ECO:0000256" key="2">
    <source>
        <dbReference type="ARBA" id="ARBA00007663"/>
    </source>
</evidence>
<reference evidence="16 17" key="1">
    <citation type="submission" date="2022-07" db="EMBL/GenBank/DDBJ databases">
        <title>Genome-wide signatures of adaptation to extreme environments.</title>
        <authorList>
            <person name="Cho C.H."/>
            <person name="Yoon H.S."/>
        </authorList>
    </citation>
    <scope>NUCLEOTIDE SEQUENCE [LARGE SCALE GENOMIC DNA]</scope>
    <source>
        <strain evidence="16 17">108.79 E11</strain>
    </source>
</reference>
<dbReference type="NCBIfam" id="TIGR00057">
    <property type="entry name" value="L-threonylcarbamoyladenylate synthase"/>
    <property type="match status" value="1"/>
</dbReference>
<dbReference type="Pfam" id="PF01300">
    <property type="entry name" value="Sua5_yciO_yrdC"/>
    <property type="match status" value="1"/>
</dbReference>
<feature type="binding site" evidence="14">
    <location>
        <position position="153"/>
    </location>
    <ligand>
        <name>ATP</name>
        <dbReference type="ChEBI" id="CHEBI:30616"/>
    </ligand>
</feature>
<evidence type="ECO:0000256" key="8">
    <source>
        <dbReference type="ARBA" id="ARBA00022695"/>
    </source>
</evidence>
<dbReference type="InterPro" id="IPR010923">
    <property type="entry name" value="T(6)A37_SUA5"/>
</dbReference>
<evidence type="ECO:0000256" key="9">
    <source>
        <dbReference type="ARBA" id="ARBA00022741"/>
    </source>
</evidence>
<dbReference type="EMBL" id="JANCYU010000017">
    <property type="protein sequence ID" value="KAK4523606.1"/>
    <property type="molecule type" value="Genomic_DNA"/>
</dbReference>
<comment type="caution">
    <text evidence="16">The sequence shown here is derived from an EMBL/GenBank/DDBJ whole genome shotgun (WGS) entry which is preliminary data.</text>
</comment>
<dbReference type="Gene3D" id="3.90.870.10">
    <property type="entry name" value="DHBP synthase"/>
    <property type="match status" value="1"/>
</dbReference>
<evidence type="ECO:0000256" key="3">
    <source>
        <dbReference type="ARBA" id="ARBA00012584"/>
    </source>
</evidence>
<keyword evidence="10 13" id="KW-0067">ATP-binding</keyword>
<comment type="similarity">
    <text evidence="2 13">Belongs to the SUA5 family.</text>
</comment>
<evidence type="ECO:0000256" key="13">
    <source>
        <dbReference type="PIRNR" id="PIRNR004930"/>
    </source>
</evidence>
<keyword evidence="7 13" id="KW-0819">tRNA processing</keyword>
<keyword evidence="6 13" id="KW-0808">Transferase</keyword>
<feature type="binding site" evidence="14">
    <location>
        <position position="57"/>
    </location>
    <ligand>
        <name>ATP</name>
        <dbReference type="ChEBI" id="CHEBI:30616"/>
    </ligand>
</feature>
<dbReference type="GO" id="GO:0008033">
    <property type="term" value="P:tRNA processing"/>
    <property type="evidence" value="ECO:0007669"/>
    <property type="project" value="UniProtKB-KW"/>
</dbReference>
<name>A0AAV9I8C5_9RHOD</name>
<feature type="binding site" evidence="14">
    <location>
        <position position="66"/>
    </location>
    <ligand>
        <name>L-threonine</name>
        <dbReference type="ChEBI" id="CHEBI:57926"/>
    </ligand>
</feature>
<dbReference type="PANTHER" id="PTHR17490">
    <property type="entry name" value="SUA5"/>
    <property type="match status" value="1"/>
</dbReference>
<dbReference type="GO" id="GO:0003725">
    <property type="term" value="F:double-stranded RNA binding"/>
    <property type="evidence" value="ECO:0007669"/>
    <property type="project" value="UniProtKB-UniRule"/>
</dbReference>
<dbReference type="Gene3D" id="3.40.50.11030">
    <property type="entry name" value="Threonylcarbamoyl-AMP synthase, C-terminal domain"/>
    <property type="match status" value="1"/>
</dbReference>
<comment type="catalytic activity">
    <reaction evidence="12 13">
        <text>L-threonine + hydrogencarbonate + ATP = L-threonylcarbamoyladenylate + diphosphate + H2O</text>
        <dbReference type="Rhea" id="RHEA:36407"/>
        <dbReference type="ChEBI" id="CHEBI:15377"/>
        <dbReference type="ChEBI" id="CHEBI:17544"/>
        <dbReference type="ChEBI" id="CHEBI:30616"/>
        <dbReference type="ChEBI" id="CHEBI:33019"/>
        <dbReference type="ChEBI" id="CHEBI:57926"/>
        <dbReference type="ChEBI" id="CHEBI:73682"/>
        <dbReference type="EC" id="2.7.7.87"/>
    </reaction>
</comment>
<evidence type="ECO:0000256" key="10">
    <source>
        <dbReference type="ARBA" id="ARBA00022840"/>
    </source>
</evidence>
<proteinExistence type="inferred from homology"/>
<dbReference type="PANTHER" id="PTHR17490:SF16">
    <property type="entry name" value="THREONYLCARBAMOYL-AMP SYNTHASE"/>
    <property type="match status" value="1"/>
</dbReference>
<protein>
    <recommendedName>
        <fullName evidence="4 13">Threonylcarbamoyl-AMP synthase</fullName>
        <shortName evidence="13">TC-AMP synthase</shortName>
        <ecNumber evidence="3 13">2.7.7.87</ecNumber>
    </recommendedName>
    <alternativeName>
        <fullName evidence="11 13">L-threonylcarbamoyladenylate synthase</fullName>
    </alternativeName>
</protein>
<keyword evidence="17" id="KW-1185">Reference proteome</keyword>
<dbReference type="GO" id="GO:0061710">
    <property type="term" value="F:L-threonylcarbamoyladenylate synthase"/>
    <property type="evidence" value="ECO:0007669"/>
    <property type="project" value="UniProtKB-EC"/>
</dbReference>
<dbReference type="FunFam" id="3.90.870.10:FF:000009">
    <property type="entry name" value="Threonylcarbamoyl-AMP synthase, putative"/>
    <property type="match status" value="1"/>
</dbReference>
<dbReference type="PIRSF" id="PIRSF004930">
    <property type="entry name" value="Tln_factor_SUA5"/>
    <property type="match status" value="1"/>
</dbReference>
<keyword evidence="9 13" id="KW-0547">Nucleotide-binding</keyword>
<evidence type="ECO:0000256" key="1">
    <source>
        <dbReference type="ARBA" id="ARBA00004496"/>
    </source>
</evidence>
<dbReference type="InterPro" id="IPR050156">
    <property type="entry name" value="TC-AMP_synthase_SUA5"/>
</dbReference>
<dbReference type="PROSITE" id="PS51163">
    <property type="entry name" value="YRDC"/>
    <property type="match status" value="1"/>
</dbReference>
<feature type="binding site" evidence="14">
    <location>
        <position position="143"/>
    </location>
    <ligand>
        <name>L-threonine</name>
        <dbReference type="ChEBI" id="CHEBI:57926"/>
    </ligand>
</feature>
<comment type="function">
    <text evidence="13">Required for the formation of a threonylcarbamoyl group on adenosine at position 37 (t(6)A37) in tRNAs that read codons beginning with adenine.</text>
</comment>
<feature type="binding site" evidence="14">
    <location>
        <position position="61"/>
    </location>
    <ligand>
        <name>ATP</name>
        <dbReference type="ChEBI" id="CHEBI:30616"/>
    </ligand>
</feature>
<feature type="binding site" evidence="14">
    <location>
        <position position="184"/>
    </location>
    <ligand>
        <name>L-threonine</name>
        <dbReference type="ChEBI" id="CHEBI:57926"/>
    </ligand>
</feature>
<evidence type="ECO:0000256" key="6">
    <source>
        <dbReference type="ARBA" id="ARBA00022679"/>
    </source>
</evidence>
<dbReference type="GO" id="GO:0006450">
    <property type="term" value="P:regulation of translational fidelity"/>
    <property type="evidence" value="ECO:0007669"/>
    <property type="project" value="TreeGrafter"/>
</dbReference>
<dbReference type="AlphaFoldDB" id="A0AAV9I8C5"/>
<evidence type="ECO:0000313" key="16">
    <source>
        <dbReference type="EMBL" id="KAK4523606.1"/>
    </source>
</evidence>
<dbReference type="InterPro" id="IPR038385">
    <property type="entry name" value="Sua5/YwlC_C"/>
</dbReference>
<dbReference type="InterPro" id="IPR006070">
    <property type="entry name" value="Sua5-like_dom"/>
</dbReference>
<feature type="binding site" evidence="14">
    <location>
        <position position="145"/>
    </location>
    <ligand>
        <name>ATP</name>
        <dbReference type="ChEBI" id="CHEBI:30616"/>
    </ligand>
</feature>
<dbReference type="InterPro" id="IPR005145">
    <property type="entry name" value="Sua5_C"/>
</dbReference>
<dbReference type="Pfam" id="PF03481">
    <property type="entry name" value="Sua5_C"/>
    <property type="match status" value="1"/>
</dbReference>
<dbReference type="GO" id="GO:0005524">
    <property type="term" value="F:ATP binding"/>
    <property type="evidence" value="ECO:0007669"/>
    <property type="project" value="UniProtKB-UniRule"/>
</dbReference>
<keyword evidence="8 13" id="KW-0548">Nucleotidyltransferase</keyword>
<dbReference type="InterPro" id="IPR017945">
    <property type="entry name" value="DHBP_synth_RibB-like_a/b_dom"/>
</dbReference>
<dbReference type="GO" id="GO:0000049">
    <property type="term" value="F:tRNA binding"/>
    <property type="evidence" value="ECO:0007669"/>
    <property type="project" value="TreeGrafter"/>
</dbReference>
<evidence type="ECO:0000256" key="12">
    <source>
        <dbReference type="ARBA" id="ARBA00048366"/>
    </source>
</evidence>
<feature type="binding site" evidence="14">
    <location>
        <position position="34"/>
    </location>
    <ligand>
        <name>L-threonine</name>
        <dbReference type="ChEBI" id="CHEBI:57926"/>
    </ligand>
</feature>
<feature type="binding site" evidence="14">
    <location>
        <position position="123"/>
    </location>
    <ligand>
        <name>L-threonine</name>
        <dbReference type="ChEBI" id="CHEBI:57926"/>
    </ligand>
</feature>
<gene>
    <name evidence="16" type="ORF">GAYE_PCTG70G1502</name>
</gene>